<gene>
    <name evidence="2" type="ORF">JOC49_001710</name>
</gene>
<dbReference type="InterPro" id="IPR009875">
    <property type="entry name" value="PilZ_domain"/>
</dbReference>
<accession>A0ABS2MS33</accession>
<reference evidence="2 3" key="1">
    <citation type="submission" date="2021-01" db="EMBL/GenBank/DDBJ databases">
        <title>Genomic Encyclopedia of Type Strains, Phase IV (KMG-IV): sequencing the most valuable type-strain genomes for metagenomic binning, comparative biology and taxonomic classification.</title>
        <authorList>
            <person name="Goeker M."/>
        </authorList>
    </citation>
    <scope>NUCLEOTIDE SEQUENCE [LARGE SCALE GENOMIC DNA]</scope>
    <source>
        <strain evidence="2 3">DSM 24436</strain>
    </source>
</reference>
<keyword evidence="2" id="KW-0282">Flagellum</keyword>
<organism evidence="2 3">
    <name type="scientific">Fusibacter tunisiensis</name>
    <dbReference type="NCBI Taxonomy" id="1008308"/>
    <lineage>
        <taxon>Bacteria</taxon>
        <taxon>Bacillati</taxon>
        <taxon>Bacillota</taxon>
        <taxon>Clostridia</taxon>
        <taxon>Eubacteriales</taxon>
        <taxon>Eubacteriales Family XII. Incertae Sedis</taxon>
        <taxon>Fusibacter</taxon>
    </lineage>
</organism>
<proteinExistence type="predicted"/>
<comment type="caution">
    <text evidence="2">The sequence shown here is derived from an EMBL/GenBank/DDBJ whole genome shotgun (WGS) entry which is preliminary data.</text>
</comment>
<dbReference type="Pfam" id="PF07238">
    <property type="entry name" value="PilZ"/>
    <property type="match status" value="1"/>
</dbReference>
<keyword evidence="3" id="KW-1185">Reference proteome</keyword>
<protein>
    <submittedName>
        <fullName evidence="2">C-di-GMP-binding flagellar brake protein YcgR</fullName>
    </submittedName>
</protein>
<feature type="domain" description="PilZ" evidence="1">
    <location>
        <begin position="3"/>
        <end position="99"/>
    </location>
</feature>
<keyword evidence="2" id="KW-0966">Cell projection</keyword>
<dbReference type="Proteomes" id="UP000767854">
    <property type="component" value="Unassembled WGS sequence"/>
</dbReference>
<evidence type="ECO:0000259" key="1">
    <source>
        <dbReference type="Pfam" id="PF07238"/>
    </source>
</evidence>
<keyword evidence="2" id="KW-0969">Cilium</keyword>
<sequence length="115" mass="13464">MKERRRDSRVPYNAVMTIDEVYNQETSLKEEQVVQIKVTDISKGGMGFETDAELPLNFYFNAKIDLGNERFFYSVLRIIRKNPIENGYDYGCEFTGLADILSLYIEDFEEEVQKN</sequence>
<dbReference type="SUPFAM" id="SSF141371">
    <property type="entry name" value="PilZ domain-like"/>
    <property type="match status" value="1"/>
</dbReference>
<dbReference type="Gene3D" id="2.40.10.220">
    <property type="entry name" value="predicted glycosyltransferase like domains"/>
    <property type="match status" value="1"/>
</dbReference>
<dbReference type="EMBL" id="JAFBDT010000013">
    <property type="protein sequence ID" value="MBM7562167.1"/>
    <property type="molecule type" value="Genomic_DNA"/>
</dbReference>
<dbReference type="RefSeq" id="WP_204664317.1">
    <property type="nucleotide sequence ID" value="NZ_JAFBDT010000013.1"/>
</dbReference>
<evidence type="ECO:0000313" key="2">
    <source>
        <dbReference type="EMBL" id="MBM7562167.1"/>
    </source>
</evidence>
<name>A0ABS2MS33_9FIRM</name>
<evidence type="ECO:0000313" key="3">
    <source>
        <dbReference type="Proteomes" id="UP000767854"/>
    </source>
</evidence>